<reference evidence="14 15" key="1">
    <citation type="journal article" date="2011" name="Stand. Genomic Sci.">
        <title>Complete genome sequence of the gliding freshwater bacterium Fluviicola taffensis type strain (RW262).</title>
        <authorList>
            <person name="Woyke T."/>
            <person name="Chertkov O."/>
            <person name="Lapidus A."/>
            <person name="Nolan M."/>
            <person name="Lucas S."/>
            <person name="Del Rio T.G."/>
            <person name="Tice H."/>
            <person name="Cheng J.F."/>
            <person name="Tapia R."/>
            <person name="Han C."/>
            <person name="Goodwin L."/>
            <person name="Pitluck S."/>
            <person name="Liolios K."/>
            <person name="Pagani I."/>
            <person name="Ivanova N."/>
            <person name="Huntemann M."/>
            <person name="Mavromatis K."/>
            <person name="Mikhailova N."/>
            <person name="Pati A."/>
            <person name="Chen A."/>
            <person name="Palaniappan K."/>
            <person name="Land M."/>
            <person name="Hauser L."/>
            <person name="Brambilla E.M."/>
            <person name="Rohde M."/>
            <person name="Mwirichia R."/>
            <person name="Sikorski J."/>
            <person name="Tindall B.J."/>
            <person name="Goker M."/>
            <person name="Bristow J."/>
            <person name="Eisen J.A."/>
            <person name="Markowitz V."/>
            <person name="Hugenholtz P."/>
            <person name="Klenk H.P."/>
            <person name="Kyrpides N.C."/>
        </authorList>
    </citation>
    <scope>NUCLEOTIDE SEQUENCE [LARGE SCALE GENOMIC DNA]</scope>
    <source>
        <strain evidence="15">DSM 16823 / RW262 / RW262</strain>
    </source>
</reference>
<evidence type="ECO:0000313" key="14">
    <source>
        <dbReference type="EMBL" id="AEA45585.1"/>
    </source>
</evidence>
<dbReference type="eggNOG" id="COG0686">
    <property type="taxonomic scope" value="Bacteria"/>
</dbReference>
<evidence type="ECO:0000256" key="8">
    <source>
        <dbReference type="ARBA" id="ARBA00033228"/>
    </source>
</evidence>
<dbReference type="Proteomes" id="UP000007463">
    <property type="component" value="Chromosome"/>
</dbReference>
<dbReference type="PANTHER" id="PTHR11133">
    <property type="entry name" value="SACCHAROPINE DEHYDROGENASE"/>
    <property type="match status" value="1"/>
</dbReference>
<protein>
    <recommendedName>
        <fullName evidence="4">Saccharopine dehydrogenase [NAD(+), L-lysine-forming]</fullName>
        <ecNumber evidence="3">1.5.1.7</ecNumber>
    </recommendedName>
    <alternativeName>
        <fullName evidence="8">Lysine--2-oxoglutarate reductase</fullName>
    </alternativeName>
</protein>
<dbReference type="SMART" id="SM01003">
    <property type="entry name" value="AlaDh_PNT_N"/>
    <property type="match status" value="1"/>
</dbReference>
<keyword evidence="7" id="KW-1015">Disulfide bond</keyword>
<evidence type="ECO:0000256" key="4">
    <source>
        <dbReference type="ARBA" id="ARBA00021221"/>
    </source>
</evidence>
<sequence length="407" mass="46163">MNQVKLGIIREGKTPPDKRVPLTPKQCKLVEMKFPQVKVFVQESEVRAFKDEEYSAEGIEVVKDLSDCDIIMGVKEVNISDLIPQKKFLFFSHTIKKQPYNRNLLRAILEKKIQLIDYEVLKSKENKRIIGFGRYAGIVGAYNGIRAYGEKTGSFQLKPAHECTGRKEMEEELQHVDFPSDMKLVLTGFGRVGYGAREIMDLLPFTEVSPDEFLAEKFETPVFTHLEIEDYYRRKDGKPFSKAEFYSTPEIYESSFTRYSEAADIYIACHFWSNKSPFILTADDLKSSKNKIQVVADVSCDIQGPIASTLRPSKIADPFYGYDPKTGEECDWKATGSITVMAVDNLPCELPKDASEDFGNELIKSVFPHLFGDDPDNIIGRGSETDLNGNLTTYFAYLNDYVNQVTA</sequence>
<dbReference type="Gene3D" id="3.40.50.720">
    <property type="entry name" value="NAD(P)-binding Rossmann-like Domain"/>
    <property type="match status" value="2"/>
</dbReference>
<evidence type="ECO:0000259" key="12">
    <source>
        <dbReference type="SMART" id="SM01002"/>
    </source>
</evidence>
<evidence type="ECO:0000256" key="10">
    <source>
        <dbReference type="PIRSR" id="PIRSR018250-1"/>
    </source>
</evidence>
<name>F2IE21_FLUTR</name>
<dbReference type="SUPFAM" id="SSF52283">
    <property type="entry name" value="Formate/glycerate dehydrogenase catalytic domain-like"/>
    <property type="match status" value="1"/>
</dbReference>
<evidence type="ECO:0000256" key="11">
    <source>
        <dbReference type="PIRSR" id="PIRSR018250-3"/>
    </source>
</evidence>
<comment type="pathway">
    <text evidence="1">Amino-acid biosynthesis; L-lysine biosynthesis via AAA pathway; L-lysine from L-alpha-aminoadipate (fungal route): step 3/3.</text>
</comment>
<evidence type="ECO:0000256" key="5">
    <source>
        <dbReference type="ARBA" id="ARBA00022605"/>
    </source>
</evidence>
<dbReference type="RefSeq" id="WP_013688352.1">
    <property type="nucleotide sequence ID" value="NC_015321.1"/>
</dbReference>
<evidence type="ECO:0000313" key="15">
    <source>
        <dbReference type="Proteomes" id="UP000007463"/>
    </source>
</evidence>
<keyword evidence="6 14" id="KW-0560">Oxidoreductase</keyword>
<dbReference type="PANTHER" id="PTHR11133:SF22">
    <property type="entry name" value="ALPHA-AMINOADIPIC SEMIALDEHYDE SYNTHASE, MITOCHONDRIAL"/>
    <property type="match status" value="1"/>
</dbReference>
<feature type="domain" description="Alanine dehydrogenase/pyridine nucleotide transhydrogenase N-terminal" evidence="13">
    <location>
        <begin position="7"/>
        <end position="139"/>
    </location>
</feature>
<accession>F2IE21</accession>
<gene>
    <name evidence="14" type="ordered locus">Fluta_3616</name>
</gene>
<dbReference type="EMBL" id="CP002542">
    <property type="protein sequence ID" value="AEA45585.1"/>
    <property type="molecule type" value="Genomic_DNA"/>
</dbReference>
<evidence type="ECO:0000256" key="6">
    <source>
        <dbReference type="ARBA" id="ARBA00023002"/>
    </source>
</evidence>
<evidence type="ECO:0000256" key="2">
    <source>
        <dbReference type="ARBA" id="ARBA00011245"/>
    </source>
</evidence>
<dbReference type="Pfam" id="PF05222">
    <property type="entry name" value="AlaDh_PNT_N"/>
    <property type="match status" value="1"/>
</dbReference>
<feature type="active site" description="Proton acceptor" evidence="10">
    <location>
        <position position="75"/>
    </location>
</feature>
<dbReference type="PIRSF" id="PIRSF018250">
    <property type="entry name" value="Saccharopine_DH_Lys"/>
    <property type="match status" value="1"/>
</dbReference>
<dbReference type="EC" id="1.5.1.7" evidence="3"/>
<dbReference type="InterPro" id="IPR007886">
    <property type="entry name" value="AlaDH/PNT_N"/>
</dbReference>
<dbReference type="InterPro" id="IPR027281">
    <property type="entry name" value="Lys1"/>
</dbReference>
<dbReference type="HOGENOM" id="CLU_005231_2_1_10"/>
<dbReference type="InterPro" id="IPR007698">
    <property type="entry name" value="AlaDH/PNT_NAD(H)-bd"/>
</dbReference>
<dbReference type="STRING" id="755732.Fluta_3616"/>
<evidence type="ECO:0000256" key="1">
    <source>
        <dbReference type="ARBA" id="ARBA00004884"/>
    </source>
</evidence>
<dbReference type="AlphaFoldDB" id="F2IE21"/>
<feature type="domain" description="Alanine dehydrogenase/pyridine nucleotide transhydrogenase NAD(H)-binding" evidence="12">
    <location>
        <begin position="171"/>
        <end position="342"/>
    </location>
</feature>
<proteinExistence type="predicted"/>
<feature type="binding site" evidence="11">
    <location>
        <begin position="190"/>
        <end position="191"/>
    </location>
    <ligand>
        <name>NAD(+)</name>
        <dbReference type="ChEBI" id="CHEBI:57540"/>
    </ligand>
</feature>
<evidence type="ECO:0000256" key="3">
    <source>
        <dbReference type="ARBA" id="ARBA00012847"/>
    </source>
</evidence>
<evidence type="ECO:0000256" key="9">
    <source>
        <dbReference type="ARBA" id="ARBA00047860"/>
    </source>
</evidence>
<evidence type="ECO:0000259" key="13">
    <source>
        <dbReference type="SMART" id="SM01003"/>
    </source>
</evidence>
<keyword evidence="15" id="KW-1185">Reference proteome</keyword>
<comment type="catalytic activity">
    <reaction evidence="9">
        <text>L-saccharopine + NAD(+) + H2O = L-lysine + 2-oxoglutarate + NADH + H(+)</text>
        <dbReference type="Rhea" id="RHEA:12440"/>
        <dbReference type="ChEBI" id="CHEBI:15377"/>
        <dbReference type="ChEBI" id="CHEBI:15378"/>
        <dbReference type="ChEBI" id="CHEBI:16810"/>
        <dbReference type="ChEBI" id="CHEBI:32551"/>
        <dbReference type="ChEBI" id="CHEBI:57540"/>
        <dbReference type="ChEBI" id="CHEBI:57945"/>
        <dbReference type="ChEBI" id="CHEBI:57951"/>
        <dbReference type="EC" id="1.5.1.7"/>
    </reaction>
</comment>
<dbReference type="GO" id="GO:0019878">
    <property type="term" value="P:lysine biosynthetic process via aminoadipic acid"/>
    <property type="evidence" value="ECO:0007669"/>
    <property type="project" value="UniProtKB-UniPathway"/>
</dbReference>
<evidence type="ECO:0000256" key="7">
    <source>
        <dbReference type="ARBA" id="ARBA00023157"/>
    </source>
</evidence>
<reference evidence="15" key="2">
    <citation type="submission" date="2011-02" db="EMBL/GenBank/DDBJ databases">
        <title>The complete genome of Fluviicola taffensis DSM 16823.</title>
        <authorList>
            <consortium name="US DOE Joint Genome Institute (JGI-PGF)"/>
            <person name="Lucas S."/>
            <person name="Copeland A."/>
            <person name="Lapidus A."/>
            <person name="Bruce D."/>
            <person name="Goodwin L."/>
            <person name="Pitluck S."/>
            <person name="Kyrpides N."/>
            <person name="Mavromatis K."/>
            <person name="Ivanova N."/>
            <person name="Mikhailova N."/>
            <person name="Pagani I."/>
            <person name="Chertkov O."/>
            <person name="Detter J.C."/>
            <person name="Han C."/>
            <person name="Tapia R."/>
            <person name="Land M."/>
            <person name="Hauser L."/>
            <person name="Markowitz V."/>
            <person name="Cheng J.-F."/>
            <person name="Hugenholtz P."/>
            <person name="Woyke T."/>
            <person name="Wu D."/>
            <person name="Tindall B."/>
            <person name="Pomrenke H.G."/>
            <person name="Brambilla E."/>
            <person name="Klenk H.-P."/>
            <person name="Eisen J.A."/>
        </authorList>
    </citation>
    <scope>NUCLEOTIDE SEQUENCE [LARGE SCALE GENOMIC DNA]</scope>
    <source>
        <strain evidence="15">DSM 16823 / RW262 / RW262</strain>
    </source>
</reference>
<dbReference type="SMART" id="SM01002">
    <property type="entry name" value="AlaDh_PNT_C"/>
    <property type="match status" value="1"/>
</dbReference>
<dbReference type="UniPathway" id="UPA00033">
    <property type="reaction ID" value="UER00034"/>
</dbReference>
<comment type="subunit">
    <text evidence="2">Monomer.</text>
</comment>
<dbReference type="CDD" id="cd05199">
    <property type="entry name" value="SDH_like"/>
    <property type="match status" value="1"/>
</dbReference>
<organism evidence="14 15">
    <name type="scientific">Fluviicola taffensis (strain DSM 16823 / NCIMB 13979 / RW262)</name>
    <dbReference type="NCBI Taxonomy" id="755732"/>
    <lineage>
        <taxon>Bacteria</taxon>
        <taxon>Pseudomonadati</taxon>
        <taxon>Bacteroidota</taxon>
        <taxon>Flavobacteriia</taxon>
        <taxon>Flavobacteriales</taxon>
        <taxon>Crocinitomicaceae</taxon>
        <taxon>Fluviicola</taxon>
    </lineage>
</organism>
<feature type="binding site" evidence="11">
    <location>
        <position position="298"/>
    </location>
    <ligand>
        <name>NAD(+)</name>
        <dbReference type="ChEBI" id="CHEBI:57540"/>
    </ligand>
</feature>
<dbReference type="GO" id="GO:0004754">
    <property type="term" value="F:saccharopine dehydrogenase (NAD+, L-lysine-forming) activity"/>
    <property type="evidence" value="ECO:0007669"/>
    <property type="project" value="UniProtKB-EC"/>
</dbReference>
<keyword evidence="11" id="KW-0520">NAD</keyword>
<feature type="active site" description="Proton donor" evidence="10">
    <location>
        <position position="93"/>
    </location>
</feature>
<keyword evidence="5" id="KW-0028">Amino-acid biosynthesis</keyword>
<dbReference type="KEGG" id="fte:Fluta_3616"/>
<dbReference type="InterPro" id="IPR051168">
    <property type="entry name" value="AASS"/>
</dbReference>